<reference evidence="3" key="1">
    <citation type="submission" date="2016-02" db="EMBL/GenBank/DDBJ databases">
        <title>Draft genome sequence of Microdochium bolleyi, a fungal endophyte of beachgrass.</title>
        <authorList>
            <consortium name="DOE Joint Genome Institute"/>
            <person name="David A.S."/>
            <person name="May G."/>
            <person name="Haridas S."/>
            <person name="Lim J."/>
            <person name="Wang M."/>
            <person name="Labutti K."/>
            <person name="Lipzen A."/>
            <person name="Barry K."/>
            <person name="Grigoriev I.V."/>
        </authorList>
    </citation>
    <scope>NUCLEOTIDE SEQUENCE [LARGE SCALE GENOMIC DNA]</scope>
    <source>
        <strain evidence="3">J235TASD1</strain>
    </source>
</reference>
<dbReference type="STRING" id="196109.A0A136JJR6"/>
<dbReference type="InParanoid" id="A0A136JJR6"/>
<dbReference type="OrthoDB" id="276323at2759"/>
<evidence type="ECO:0000256" key="1">
    <source>
        <dbReference type="SAM" id="MobiDB-lite"/>
    </source>
</evidence>
<gene>
    <name evidence="2" type="ORF">Micbo1qcDRAFT_156253</name>
</gene>
<evidence type="ECO:0000313" key="3">
    <source>
        <dbReference type="Proteomes" id="UP000070501"/>
    </source>
</evidence>
<feature type="region of interest" description="Disordered" evidence="1">
    <location>
        <begin position="1"/>
        <end position="95"/>
    </location>
</feature>
<dbReference type="EMBL" id="KQ964245">
    <property type="protein sequence ID" value="KXJ97395.1"/>
    <property type="molecule type" value="Genomic_DNA"/>
</dbReference>
<sequence>MRRPSTDLSDPARNIEESVGSPEPGPSADMTMNDLAAAADDEHNPRVYTPPPHIAARFYRPSQTRRKDSAASSRRNSISSSRGSVGFTQEDGPQSKYLAQQLRRASILEDRKARLADRAAHAEKV</sequence>
<accession>A0A136JJR6</accession>
<evidence type="ECO:0000313" key="2">
    <source>
        <dbReference type="EMBL" id="KXJ97395.1"/>
    </source>
</evidence>
<proteinExistence type="predicted"/>
<feature type="non-terminal residue" evidence="2">
    <location>
        <position position="125"/>
    </location>
</feature>
<feature type="compositionally biased region" description="Low complexity" evidence="1">
    <location>
        <begin position="70"/>
        <end position="84"/>
    </location>
</feature>
<organism evidence="2 3">
    <name type="scientific">Microdochium bolleyi</name>
    <dbReference type="NCBI Taxonomy" id="196109"/>
    <lineage>
        <taxon>Eukaryota</taxon>
        <taxon>Fungi</taxon>
        <taxon>Dikarya</taxon>
        <taxon>Ascomycota</taxon>
        <taxon>Pezizomycotina</taxon>
        <taxon>Sordariomycetes</taxon>
        <taxon>Xylariomycetidae</taxon>
        <taxon>Xylariales</taxon>
        <taxon>Microdochiaceae</taxon>
        <taxon>Microdochium</taxon>
    </lineage>
</organism>
<protein>
    <submittedName>
        <fullName evidence="2">Uncharacterized protein</fullName>
    </submittedName>
</protein>
<name>A0A136JJR6_9PEZI</name>
<dbReference type="AlphaFoldDB" id="A0A136JJR6"/>
<keyword evidence="3" id="KW-1185">Reference proteome</keyword>
<dbReference type="Proteomes" id="UP000070501">
    <property type="component" value="Unassembled WGS sequence"/>
</dbReference>